<keyword evidence="3" id="KW-1003">Cell membrane</keyword>
<evidence type="ECO:0000256" key="3">
    <source>
        <dbReference type="ARBA" id="ARBA00022475"/>
    </source>
</evidence>
<feature type="transmembrane region" description="Helical" evidence="8">
    <location>
        <begin position="149"/>
        <end position="167"/>
    </location>
</feature>
<feature type="transmembrane region" description="Helical" evidence="8">
    <location>
        <begin position="247"/>
        <end position="266"/>
    </location>
</feature>
<evidence type="ECO:0000256" key="7">
    <source>
        <dbReference type="ARBA" id="ARBA00023136"/>
    </source>
</evidence>
<evidence type="ECO:0000256" key="8">
    <source>
        <dbReference type="SAM" id="Phobius"/>
    </source>
</evidence>
<feature type="transmembrane region" description="Helical" evidence="8">
    <location>
        <begin position="43"/>
        <end position="62"/>
    </location>
</feature>
<dbReference type="Pfam" id="PF02535">
    <property type="entry name" value="Zip"/>
    <property type="match status" value="2"/>
</dbReference>
<evidence type="ECO:0000256" key="6">
    <source>
        <dbReference type="ARBA" id="ARBA00022989"/>
    </source>
</evidence>
<reference evidence="9 10" key="1">
    <citation type="submission" date="2020-08" db="EMBL/GenBank/DDBJ databases">
        <title>Genome public.</title>
        <authorList>
            <person name="Liu C."/>
            <person name="Sun Q."/>
        </authorList>
    </citation>
    <scope>NUCLEOTIDE SEQUENCE [LARGE SCALE GENOMIC DNA]</scope>
    <source>
        <strain evidence="9 10">BX3</strain>
    </source>
</reference>
<evidence type="ECO:0000313" key="9">
    <source>
        <dbReference type="EMBL" id="MBC8556160.1"/>
    </source>
</evidence>
<evidence type="ECO:0000256" key="1">
    <source>
        <dbReference type="ARBA" id="ARBA00004651"/>
    </source>
</evidence>
<evidence type="ECO:0000256" key="2">
    <source>
        <dbReference type="ARBA" id="ARBA00006939"/>
    </source>
</evidence>
<feature type="transmembrane region" description="Helical" evidence="8">
    <location>
        <begin position="118"/>
        <end position="143"/>
    </location>
</feature>
<feature type="transmembrane region" description="Helical" evidence="8">
    <location>
        <begin position="74"/>
        <end position="97"/>
    </location>
</feature>
<keyword evidence="7 8" id="KW-0472">Membrane</keyword>
<evidence type="ECO:0000313" key="10">
    <source>
        <dbReference type="Proteomes" id="UP000637513"/>
    </source>
</evidence>
<accession>A0ABR7MRR0</accession>
<keyword evidence="4 8" id="KW-0812">Transmembrane</keyword>
<dbReference type="InterPro" id="IPR003689">
    <property type="entry name" value="ZIP"/>
</dbReference>
<feature type="transmembrane region" description="Helical" evidence="8">
    <location>
        <begin position="215"/>
        <end position="235"/>
    </location>
</feature>
<comment type="similarity">
    <text evidence="2">Belongs to the ZIP transporter (TC 2.A.5) family.</text>
</comment>
<dbReference type="PANTHER" id="PTHR11040">
    <property type="entry name" value="ZINC/IRON TRANSPORTER"/>
    <property type="match status" value="1"/>
</dbReference>
<evidence type="ECO:0000256" key="4">
    <source>
        <dbReference type="ARBA" id="ARBA00022692"/>
    </source>
</evidence>
<dbReference type="PANTHER" id="PTHR11040:SF211">
    <property type="entry name" value="ZINC TRANSPORTER ZIP11"/>
    <property type="match status" value="1"/>
</dbReference>
<keyword evidence="10" id="KW-1185">Reference proteome</keyword>
<sequence>MAGAVMPVLYAMVATMITFLLTSLGACSVFFVRKNIRQNVQCLFLGFAGGVMIAAAIWSLLIPGIEAAQAQKQIGWFVAAGGFLLGVLLLLFVDYFMRKKMQKFRLRTKEQNLSKSTFMLILAITIHNIPEGMAVGMAFALAGSHPSDANLMSGAIALAVGIGIQNYPEGMAVALPLLKEGISKKRAFLYGTLSAAVEPLFGVIAAIIAGMVQSVMPLLLAFAAGTMIYVVVEELIPEAHLGEKENVGTLGFVVGFLIMMILDVALG</sequence>
<dbReference type="EMBL" id="JACRSW010000001">
    <property type="protein sequence ID" value="MBC8556160.1"/>
    <property type="molecule type" value="Genomic_DNA"/>
</dbReference>
<feature type="transmembrane region" description="Helical" evidence="8">
    <location>
        <begin position="187"/>
        <end position="209"/>
    </location>
</feature>
<name>A0ABR7MRR0_9FIRM</name>
<evidence type="ECO:0000256" key="5">
    <source>
        <dbReference type="ARBA" id="ARBA00022833"/>
    </source>
</evidence>
<protein>
    <submittedName>
        <fullName evidence="9">ZIP family metal transporter</fullName>
    </submittedName>
</protein>
<feature type="transmembrane region" description="Helical" evidence="8">
    <location>
        <begin position="6"/>
        <end position="31"/>
    </location>
</feature>
<keyword evidence="5" id="KW-0862">Zinc</keyword>
<gene>
    <name evidence="9" type="ORF">H8700_00290</name>
</gene>
<comment type="subcellular location">
    <subcellularLocation>
        <location evidence="1">Cell membrane</location>
        <topology evidence="1">Multi-pass membrane protein</topology>
    </subcellularLocation>
</comment>
<dbReference type="Proteomes" id="UP000637513">
    <property type="component" value="Unassembled WGS sequence"/>
</dbReference>
<organism evidence="9 10">
    <name type="scientific">Jutongia hominis</name>
    <dbReference type="NCBI Taxonomy" id="2763664"/>
    <lineage>
        <taxon>Bacteria</taxon>
        <taxon>Bacillati</taxon>
        <taxon>Bacillota</taxon>
        <taxon>Clostridia</taxon>
        <taxon>Lachnospirales</taxon>
        <taxon>Lachnospiraceae</taxon>
        <taxon>Jutongia</taxon>
    </lineage>
</organism>
<comment type="caution">
    <text evidence="9">The sequence shown here is derived from an EMBL/GenBank/DDBJ whole genome shotgun (WGS) entry which is preliminary data.</text>
</comment>
<proteinExistence type="inferred from homology"/>
<keyword evidence="6 8" id="KW-1133">Transmembrane helix</keyword>